<dbReference type="EMBL" id="WUUQ01000002">
    <property type="protein sequence ID" value="MXQ73286.1"/>
    <property type="molecule type" value="Genomic_DNA"/>
</dbReference>
<dbReference type="Gene3D" id="3.90.1150.10">
    <property type="entry name" value="Aspartate Aminotransferase, domain 1"/>
    <property type="match status" value="1"/>
</dbReference>
<keyword evidence="10" id="KW-1185">Reference proteome</keyword>
<dbReference type="InterPro" id="IPR000192">
    <property type="entry name" value="Aminotrans_V_dom"/>
</dbReference>
<evidence type="ECO:0000259" key="8">
    <source>
        <dbReference type="Pfam" id="PF00266"/>
    </source>
</evidence>
<keyword evidence="9" id="KW-0808">Transferase</keyword>
<keyword evidence="9" id="KW-0032">Aminotransferase</keyword>
<evidence type="ECO:0000256" key="7">
    <source>
        <dbReference type="RuleBase" id="RU004504"/>
    </source>
</evidence>
<sequence>MLLLSPGPGVCHPFVQRREAMPIIHHRSEEFKAVYNSIVAQMKMIVQSKKCEIILQNGSGSTGMETSLMNLFQSHDKVIAINTGYFGERFASMARLQKLEVLECTYINEPYHIEDIETMFEEHEHIKGVLVTHSETSNGILNTLKPLGELCKKHGALLVVDSIGGIIMNPLHFDNDHIDCLIMASQKGFMMPPGLSMIALSVRAVKAVTDHKTASYAFSFENMIRKFHDDAKINTTPAISLYMALHEALCILNQHPISVWNRYYAALHEQLEAGLSKLEYPVCNQQNATNSLVLIRTKHQQKASLLQKLLEEHYDIRIELGLQDSSDKILRIGCMNYITEADINKLLDALKELEIHL</sequence>
<dbReference type="PROSITE" id="PS00595">
    <property type="entry name" value="AA_TRANSFER_CLASS_5"/>
    <property type="match status" value="1"/>
</dbReference>
<dbReference type="GO" id="GO:0004760">
    <property type="term" value="F:L-serine-pyruvate transaminase activity"/>
    <property type="evidence" value="ECO:0007669"/>
    <property type="project" value="TreeGrafter"/>
</dbReference>
<dbReference type="Pfam" id="PF00266">
    <property type="entry name" value="Aminotran_5"/>
    <property type="match status" value="1"/>
</dbReference>
<comment type="caution">
    <text evidence="9">The sequence shown here is derived from an EMBL/GenBank/DDBJ whole genome shotgun (WGS) entry which is preliminary data.</text>
</comment>
<feature type="domain" description="Aminotransferase class V" evidence="8">
    <location>
        <begin position="24"/>
        <end position="346"/>
    </location>
</feature>
<dbReference type="RefSeq" id="WP_160624748.1">
    <property type="nucleotide sequence ID" value="NZ_WUUQ01000002.1"/>
</dbReference>
<evidence type="ECO:0000256" key="1">
    <source>
        <dbReference type="ARBA" id="ARBA00001933"/>
    </source>
</evidence>
<protein>
    <submittedName>
        <fullName evidence="9">Aminotransferase class V-fold PLP-dependent enzyme</fullName>
    </submittedName>
</protein>
<dbReference type="PIRSF" id="PIRSF000524">
    <property type="entry name" value="SPT"/>
    <property type="match status" value="1"/>
</dbReference>
<evidence type="ECO:0000256" key="3">
    <source>
        <dbReference type="ARBA" id="ARBA00022898"/>
    </source>
</evidence>
<name>A0A6N8U516_9FIRM</name>
<feature type="modified residue" description="N6-(pyridoxal phosphate)lysine" evidence="5">
    <location>
        <position position="187"/>
    </location>
</feature>
<dbReference type="InterPro" id="IPR015424">
    <property type="entry name" value="PyrdxlP-dep_Trfase"/>
</dbReference>
<dbReference type="Proteomes" id="UP000434036">
    <property type="component" value="Unassembled WGS sequence"/>
</dbReference>
<comment type="similarity">
    <text evidence="2 6">Belongs to the class-V pyridoxal-phosphate-dependent aminotransferase family.</text>
</comment>
<dbReference type="GO" id="GO:0019265">
    <property type="term" value="P:glycine biosynthetic process, by transamination of glyoxylate"/>
    <property type="evidence" value="ECO:0007669"/>
    <property type="project" value="TreeGrafter"/>
</dbReference>
<organism evidence="9 10">
    <name type="scientific">Copranaerobaculum intestinale</name>
    <dbReference type="NCBI Taxonomy" id="2692629"/>
    <lineage>
        <taxon>Bacteria</taxon>
        <taxon>Bacillati</taxon>
        <taxon>Bacillota</taxon>
        <taxon>Erysipelotrichia</taxon>
        <taxon>Erysipelotrichales</taxon>
        <taxon>Erysipelotrichaceae</taxon>
        <taxon>Copranaerobaculum</taxon>
    </lineage>
</organism>
<dbReference type="InterPro" id="IPR015422">
    <property type="entry name" value="PyrdxlP-dep_Trfase_small"/>
</dbReference>
<reference evidence="9 10" key="1">
    <citation type="submission" date="2019-12" db="EMBL/GenBank/DDBJ databases">
        <authorList>
            <person name="Yang R."/>
        </authorList>
    </citation>
    <scope>NUCLEOTIDE SEQUENCE [LARGE SCALE GENOMIC DNA]</scope>
    <source>
        <strain evidence="9 10">DONG20-135</strain>
    </source>
</reference>
<reference evidence="9 10" key="2">
    <citation type="submission" date="2020-01" db="EMBL/GenBank/DDBJ databases">
        <title>Clostridiaceae sp. nov. isolated from the gut of human by culturomics.</title>
        <authorList>
            <person name="Chang Y."/>
        </authorList>
    </citation>
    <scope>NUCLEOTIDE SEQUENCE [LARGE SCALE GENOMIC DNA]</scope>
    <source>
        <strain evidence="9 10">DONG20-135</strain>
    </source>
</reference>
<evidence type="ECO:0000256" key="4">
    <source>
        <dbReference type="PIRSR" id="PIRSR000524-1"/>
    </source>
</evidence>
<evidence type="ECO:0000256" key="5">
    <source>
        <dbReference type="PIRSR" id="PIRSR000524-50"/>
    </source>
</evidence>
<dbReference type="InterPro" id="IPR015421">
    <property type="entry name" value="PyrdxlP-dep_Trfase_major"/>
</dbReference>
<dbReference type="SUPFAM" id="SSF53383">
    <property type="entry name" value="PLP-dependent transferases"/>
    <property type="match status" value="1"/>
</dbReference>
<dbReference type="InterPro" id="IPR020578">
    <property type="entry name" value="Aminotrans_V_PyrdxlP_BS"/>
</dbReference>
<dbReference type="GO" id="GO:0008453">
    <property type="term" value="F:alanine-glyoxylate transaminase activity"/>
    <property type="evidence" value="ECO:0007669"/>
    <property type="project" value="TreeGrafter"/>
</dbReference>
<dbReference type="InterPro" id="IPR024169">
    <property type="entry name" value="SP_NH2Trfase/AEP_transaminase"/>
</dbReference>
<evidence type="ECO:0000256" key="6">
    <source>
        <dbReference type="RuleBase" id="RU004075"/>
    </source>
</evidence>
<evidence type="ECO:0000256" key="2">
    <source>
        <dbReference type="ARBA" id="ARBA00009236"/>
    </source>
</evidence>
<feature type="binding site" evidence="4">
    <location>
        <position position="331"/>
    </location>
    <ligand>
        <name>substrate</name>
    </ligand>
</feature>
<evidence type="ECO:0000313" key="9">
    <source>
        <dbReference type="EMBL" id="MXQ73286.1"/>
    </source>
</evidence>
<comment type="cofactor">
    <cofactor evidence="1 5 7">
        <name>pyridoxal 5'-phosphate</name>
        <dbReference type="ChEBI" id="CHEBI:597326"/>
    </cofactor>
</comment>
<accession>A0A6N8U516</accession>
<evidence type="ECO:0000313" key="10">
    <source>
        <dbReference type="Proteomes" id="UP000434036"/>
    </source>
</evidence>
<dbReference type="Gene3D" id="3.40.640.10">
    <property type="entry name" value="Type I PLP-dependent aspartate aminotransferase-like (Major domain)"/>
    <property type="match status" value="1"/>
</dbReference>
<gene>
    <name evidence="9" type="ORF">GSF08_04960</name>
</gene>
<dbReference type="PANTHER" id="PTHR21152">
    <property type="entry name" value="AMINOTRANSFERASE CLASS V"/>
    <property type="match status" value="1"/>
</dbReference>
<dbReference type="PANTHER" id="PTHR21152:SF40">
    <property type="entry name" value="ALANINE--GLYOXYLATE AMINOTRANSFERASE"/>
    <property type="match status" value="1"/>
</dbReference>
<keyword evidence="3 5" id="KW-0663">Pyridoxal phosphate</keyword>
<dbReference type="AlphaFoldDB" id="A0A6N8U516"/>
<proteinExistence type="inferred from homology"/>